<dbReference type="SMART" id="SM00186">
    <property type="entry name" value="FBG"/>
    <property type="match status" value="1"/>
</dbReference>
<reference evidence="5" key="1">
    <citation type="submission" date="2024-04" db="UniProtKB">
        <authorList>
            <consortium name="EnsemblMetazoa"/>
        </authorList>
    </citation>
    <scope>IDENTIFICATION</scope>
    <source>
        <strain evidence="5">EBRO</strain>
    </source>
</reference>
<feature type="domain" description="Fibrinogen C-terminal" evidence="4">
    <location>
        <begin position="172"/>
        <end position="383"/>
    </location>
</feature>
<dbReference type="PROSITE" id="PS51406">
    <property type="entry name" value="FIBRINOGEN_C_2"/>
    <property type="match status" value="1"/>
</dbReference>
<feature type="region of interest" description="Disordered" evidence="2">
    <location>
        <begin position="78"/>
        <end position="129"/>
    </location>
</feature>
<dbReference type="InterPro" id="IPR020837">
    <property type="entry name" value="Fibrinogen_CS"/>
</dbReference>
<keyword evidence="3" id="KW-0732">Signal</keyword>
<feature type="region of interest" description="Disordered" evidence="2">
    <location>
        <begin position="150"/>
        <end position="171"/>
    </location>
</feature>
<sequence length="383" mass="42159">MLLKIGMWFLLVFTPTFGLESCEKQNEAILAKMSADVAFLEKGFVELLSTTKEMMWNTMRMEMRLNLLKTEMETIRGTDSTVSSVGSMSDMSSSSSSSSSSSFPSSSSSSSSASTPLGTTLPASSSASPTCSLGQLLQDQFKNLPIEIKINSPKENTSGKSDETNVAESNVPIAPGSVSSCSNASKTGIYRLELSKNNSALVLCDAEYEKGGWVVIQYRFNGSEDFYRNWTDYENGFGSLAGEFWLGNELIYMLTAENAREIAFLMEDFDNVKAAAKYNAFKLGNKSEKYSLKSLGSFSGNAGDSLTRNVGSKFSTHDMDNDKSSSHCAKLYLGGWWYDDCHLSNLNGKYMTGPTKEYAISMCWSSFKGFHYSLKTSRIMVRF</sequence>
<proteinExistence type="predicted"/>
<dbReference type="InterPro" id="IPR014716">
    <property type="entry name" value="Fibrinogen_a/b/g_C_1"/>
</dbReference>
<feature type="compositionally biased region" description="Polar residues" evidence="2">
    <location>
        <begin position="153"/>
        <end position="168"/>
    </location>
</feature>
<dbReference type="EnsemblMetazoa" id="ENSAATROPT017282">
    <property type="protein sequence ID" value="ENSAATROPP015253"/>
    <property type="gene ID" value="ENSAATROPG014138"/>
</dbReference>
<dbReference type="InterPro" id="IPR036056">
    <property type="entry name" value="Fibrinogen-like_C"/>
</dbReference>
<dbReference type="PANTHER" id="PTHR19143:SF327">
    <property type="entry name" value="FI21813P1-RELATED"/>
    <property type="match status" value="1"/>
</dbReference>
<evidence type="ECO:0000256" key="1">
    <source>
        <dbReference type="ARBA" id="ARBA00023157"/>
    </source>
</evidence>
<dbReference type="PANTHER" id="PTHR19143">
    <property type="entry name" value="FIBRINOGEN/TENASCIN/ANGIOPOEITIN"/>
    <property type="match status" value="1"/>
</dbReference>
<protein>
    <recommendedName>
        <fullName evidence="4">Fibrinogen C-terminal domain-containing protein</fullName>
    </recommendedName>
</protein>
<feature type="chain" id="PRO_5042611740" description="Fibrinogen C-terminal domain-containing protein" evidence="3">
    <location>
        <begin position="19"/>
        <end position="383"/>
    </location>
</feature>
<dbReference type="Proteomes" id="UP000075880">
    <property type="component" value="Unassembled WGS sequence"/>
</dbReference>
<dbReference type="GO" id="GO:0005615">
    <property type="term" value="C:extracellular space"/>
    <property type="evidence" value="ECO:0007669"/>
    <property type="project" value="TreeGrafter"/>
</dbReference>
<dbReference type="SUPFAM" id="SSF56496">
    <property type="entry name" value="Fibrinogen C-terminal domain-like"/>
    <property type="match status" value="1"/>
</dbReference>
<dbReference type="AlphaFoldDB" id="A0AAG5DXA3"/>
<evidence type="ECO:0000256" key="2">
    <source>
        <dbReference type="SAM" id="MobiDB-lite"/>
    </source>
</evidence>
<dbReference type="CDD" id="cd00087">
    <property type="entry name" value="FReD"/>
    <property type="match status" value="1"/>
</dbReference>
<dbReference type="Pfam" id="PF00147">
    <property type="entry name" value="Fibrinogen_C"/>
    <property type="match status" value="1"/>
</dbReference>
<keyword evidence="6" id="KW-1185">Reference proteome</keyword>
<dbReference type="Gene3D" id="3.90.215.10">
    <property type="entry name" value="Gamma Fibrinogen, chain A, domain 1"/>
    <property type="match status" value="1"/>
</dbReference>
<feature type="signal peptide" evidence="3">
    <location>
        <begin position="1"/>
        <end position="18"/>
    </location>
</feature>
<name>A0AAG5DXA3_ANOAO</name>
<organism evidence="5 6">
    <name type="scientific">Anopheles atroparvus</name>
    <name type="common">European mosquito</name>
    <dbReference type="NCBI Taxonomy" id="41427"/>
    <lineage>
        <taxon>Eukaryota</taxon>
        <taxon>Metazoa</taxon>
        <taxon>Ecdysozoa</taxon>
        <taxon>Arthropoda</taxon>
        <taxon>Hexapoda</taxon>
        <taxon>Insecta</taxon>
        <taxon>Pterygota</taxon>
        <taxon>Neoptera</taxon>
        <taxon>Endopterygota</taxon>
        <taxon>Diptera</taxon>
        <taxon>Nematocera</taxon>
        <taxon>Culicoidea</taxon>
        <taxon>Culicidae</taxon>
        <taxon>Anophelinae</taxon>
        <taxon>Anopheles</taxon>
    </lineage>
</organism>
<evidence type="ECO:0000259" key="4">
    <source>
        <dbReference type="PROSITE" id="PS51406"/>
    </source>
</evidence>
<accession>A0AAG5DXA3</accession>
<feature type="compositionally biased region" description="Low complexity" evidence="2">
    <location>
        <begin position="80"/>
        <end position="129"/>
    </location>
</feature>
<dbReference type="InterPro" id="IPR002181">
    <property type="entry name" value="Fibrinogen_a/b/g_C_dom"/>
</dbReference>
<evidence type="ECO:0000313" key="6">
    <source>
        <dbReference type="Proteomes" id="UP000075880"/>
    </source>
</evidence>
<evidence type="ECO:0000313" key="5">
    <source>
        <dbReference type="EnsemblMetazoa" id="ENSAATROPP015253"/>
    </source>
</evidence>
<dbReference type="InterPro" id="IPR050373">
    <property type="entry name" value="Fibrinogen_C-term_domain"/>
</dbReference>
<keyword evidence="1" id="KW-1015">Disulfide bond</keyword>
<dbReference type="PROSITE" id="PS00514">
    <property type="entry name" value="FIBRINOGEN_C_1"/>
    <property type="match status" value="1"/>
</dbReference>
<evidence type="ECO:0000256" key="3">
    <source>
        <dbReference type="SAM" id="SignalP"/>
    </source>
</evidence>